<evidence type="ECO:0000256" key="4">
    <source>
        <dbReference type="ARBA" id="ARBA00022801"/>
    </source>
</evidence>
<comment type="caution">
    <text evidence="10">The sequence shown here is derived from an EMBL/GenBank/DDBJ whole genome shotgun (WGS) entry which is preliminary data.</text>
</comment>
<dbReference type="InterPro" id="IPR050341">
    <property type="entry name" value="PP1_catalytic_subunit"/>
</dbReference>
<feature type="compositionally biased region" description="Basic and acidic residues" evidence="9">
    <location>
        <begin position="413"/>
        <end position="433"/>
    </location>
</feature>
<dbReference type="EC" id="3.1.3.16" evidence="2"/>
<dbReference type="SUPFAM" id="SSF56300">
    <property type="entry name" value="Metallo-dependent phosphatases"/>
    <property type="match status" value="1"/>
</dbReference>
<proteinExistence type="predicted"/>
<keyword evidence="5" id="KW-0904">Protein phosphatase</keyword>
<keyword evidence="4" id="KW-0378">Hydrolase</keyword>
<dbReference type="PANTHER" id="PTHR11668">
    <property type="entry name" value="SERINE/THREONINE PROTEIN PHOSPHATASE"/>
    <property type="match status" value="1"/>
</dbReference>
<dbReference type="GO" id="GO:0005634">
    <property type="term" value="C:nucleus"/>
    <property type="evidence" value="ECO:0007669"/>
    <property type="project" value="TreeGrafter"/>
</dbReference>
<dbReference type="InterPro" id="IPR029052">
    <property type="entry name" value="Metallo-depent_PP-like"/>
</dbReference>
<dbReference type="AlphaFoldDB" id="A0AA36DBX6"/>
<reference evidence="10" key="1">
    <citation type="submission" date="2023-06" db="EMBL/GenBank/DDBJ databases">
        <authorList>
            <person name="Delattre M."/>
        </authorList>
    </citation>
    <scope>NUCLEOTIDE SEQUENCE</scope>
    <source>
        <strain evidence="10">AF72</strain>
    </source>
</reference>
<comment type="cofactor">
    <cofactor evidence="1">
        <name>Mn(2+)</name>
        <dbReference type="ChEBI" id="CHEBI:29035"/>
    </cofactor>
</comment>
<name>A0AA36DBX6_9BILA</name>
<dbReference type="GO" id="GO:0004722">
    <property type="term" value="F:protein serine/threonine phosphatase activity"/>
    <property type="evidence" value="ECO:0007669"/>
    <property type="project" value="UniProtKB-EC"/>
</dbReference>
<dbReference type="PRINTS" id="PR00114">
    <property type="entry name" value="STPHPHTASE"/>
</dbReference>
<evidence type="ECO:0000256" key="1">
    <source>
        <dbReference type="ARBA" id="ARBA00001936"/>
    </source>
</evidence>
<evidence type="ECO:0000256" key="7">
    <source>
        <dbReference type="ARBA" id="ARBA00047761"/>
    </source>
</evidence>
<evidence type="ECO:0000256" key="6">
    <source>
        <dbReference type="ARBA" id="ARBA00023211"/>
    </source>
</evidence>
<organism evidence="10 11">
    <name type="scientific">Mesorhabditis spiculigera</name>
    <dbReference type="NCBI Taxonomy" id="96644"/>
    <lineage>
        <taxon>Eukaryota</taxon>
        <taxon>Metazoa</taxon>
        <taxon>Ecdysozoa</taxon>
        <taxon>Nematoda</taxon>
        <taxon>Chromadorea</taxon>
        <taxon>Rhabditida</taxon>
        <taxon>Rhabditina</taxon>
        <taxon>Rhabditomorpha</taxon>
        <taxon>Rhabditoidea</taxon>
        <taxon>Rhabditidae</taxon>
        <taxon>Mesorhabditinae</taxon>
        <taxon>Mesorhabditis</taxon>
    </lineage>
</organism>
<comment type="catalytic activity">
    <reaction evidence="8">
        <text>O-phospho-L-threonyl-[protein] + H2O = L-threonyl-[protein] + phosphate</text>
        <dbReference type="Rhea" id="RHEA:47004"/>
        <dbReference type="Rhea" id="RHEA-COMP:11060"/>
        <dbReference type="Rhea" id="RHEA-COMP:11605"/>
        <dbReference type="ChEBI" id="CHEBI:15377"/>
        <dbReference type="ChEBI" id="CHEBI:30013"/>
        <dbReference type="ChEBI" id="CHEBI:43474"/>
        <dbReference type="ChEBI" id="CHEBI:61977"/>
        <dbReference type="EC" id="3.1.3.16"/>
    </reaction>
</comment>
<keyword evidence="6" id="KW-0464">Manganese</keyword>
<accession>A0AA36DBX6</accession>
<feature type="region of interest" description="Disordered" evidence="9">
    <location>
        <begin position="412"/>
        <end position="449"/>
    </location>
</feature>
<dbReference type="EMBL" id="CATQJA010002696">
    <property type="protein sequence ID" value="CAJ0584461.1"/>
    <property type="molecule type" value="Genomic_DNA"/>
</dbReference>
<evidence type="ECO:0000313" key="10">
    <source>
        <dbReference type="EMBL" id="CAJ0584461.1"/>
    </source>
</evidence>
<evidence type="ECO:0000313" key="11">
    <source>
        <dbReference type="Proteomes" id="UP001177023"/>
    </source>
</evidence>
<dbReference type="GO" id="GO:0005737">
    <property type="term" value="C:cytoplasm"/>
    <property type="evidence" value="ECO:0007669"/>
    <property type="project" value="TreeGrafter"/>
</dbReference>
<dbReference type="GO" id="GO:0046872">
    <property type="term" value="F:metal ion binding"/>
    <property type="evidence" value="ECO:0007669"/>
    <property type="project" value="UniProtKB-KW"/>
</dbReference>
<sequence length="465" mass="53125">MFYLCGEFELPKKDKKARFSEPHVTGKQVAEMNNAIDAFFARLPIFATIDRRILVVHGGPCPELTKELLREGFDLSDPKLNDLRVASVMSCPQWHRKEFEKKKANDGGYLFGKQAVADVRKQLDVDFIIRGNESLNAGIKLFGDWVISLYSTPTEFQEEMFTASQLPIELLDEVIKKLGPDERDNLRRTNQFFSRFQYHKRLFPERIERLQVSSNKIIVEFAGGQISISKTKIGNELLLRNNASSLLITKTHGMALFSESLRRASIRVVERDLSLNSTHVLDSQGKADEAWWQMAFSFRQACLVDLDVFSNTAPLFVNWLGDRPVEHLRLKIKHRPTSEPMALPVALNSSTALRSARLVELHIGDHEKLAAIPEISAELRVFGSIFICQEFLEKLRSGKEATFRKAKLVPAVEEERKTEIPKPNDDNAAEKQNDSSSSPEPKKKLHREIRDQHRRCCLLVQPMHH</sequence>
<feature type="non-terminal residue" evidence="10">
    <location>
        <position position="1"/>
    </location>
</feature>
<evidence type="ECO:0000256" key="2">
    <source>
        <dbReference type="ARBA" id="ARBA00013081"/>
    </source>
</evidence>
<keyword evidence="3" id="KW-0479">Metal-binding</keyword>
<gene>
    <name evidence="10" type="ORF">MSPICULIGERA_LOCUS22515</name>
</gene>
<keyword evidence="11" id="KW-1185">Reference proteome</keyword>
<dbReference type="Proteomes" id="UP001177023">
    <property type="component" value="Unassembled WGS sequence"/>
</dbReference>
<evidence type="ECO:0000256" key="5">
    <source>
        <dbReference type="ARBA" id="ARBA00022912"/>
    </source>
</evidence>
<protein>
    <recommendedName>
        <fullName evidence="2">protein-serine/threonine phosphatase</fullName>
        <ecNumber evidence="2">3.1.3.16</ecNumber>
    </recommendedName>
</protein>
<evidence type="ECO:0000256" key="8">
    <source>
        <dbReference type="ARBA" id="ARBA00048336"/>
    </source>
</evidence>
<comment type="catalytic activity">
    <reaction evidence="7">
        <text>O-phospho-L-seryl-[protein] + H2O = L-seryl-[protein] + phosphate</text>
        <dbReference type="Rhea" id="RHEA:20629"/>
        <dbReference type="Rhea" id="RHEA-COMP:9863"/>
        <dbReference type="Rhea" id="RHEA-COMP:11604"/>
        <dbReference type="ChEBI" id="CHEBI:15377"/>
        <dbReference type="ChEBI" id="CHEBI:29999"/>
        <dbReference type="ChEBI" id="CHEBI:43474"/>
        <dbReference type="ChEBI" id="CHEBI:83421"/>
        <dbReference type="EC" id="3.1.3.16"/>
    </reaction>
</comment>
<dbReference type="InterPro" id="IPR006186">
    <property type="entry name" value="Ser/Thr-sp_prot-phosphatase"/>
</dbReference>
<evidence type="ECO:0000256" key="3">
    <source>
        <dbReference type="ARBA" id="ARBA00022723"/>
    </source>
</evidence>
<dbReference type="Gene3D" id="3.60.21.10">
    <property type="match status" value="1"/>
</dbReference>
<dbReference type="PANTHER" id="PTHR11668:SF300">
    <property type="entry name" value="SERINE_THREONINE-PROTEIN PHOSPHATASE"/>
    <property type="match status" value="1"/>
</dbReference>
<evidence type="ECO:0000256" key="9">
    <source>
        <dbReference type="SAM" id="MobiDB-lite"/>
    </source>
</evidence>